<dbReference type="InterPro" id="IPR032710">
    <property type="entry name" value="NTF2-like_dom_sf"/>
</dbReference>
<dbReference type="Pfam" id="PF13577">
    <property type="entry name" value="SnoaL_4"/>
    <property type="match status" value="1"/>
</dbReference>
<gene>
    <name evidence="2" type="ORF">ACFO3E_02600</name>
</gene>
<keyword evidence="3" id="KW-1185">Reference proteome</keyword>
<proteinExistence type="predicted"/>
<evidence type="ECO:0000313" key="2">
    <source>
        <dbReference type="EMBL" id="MFC4593086.1"/>
    </source>
</evidence>
<dbReference type="Proteomes" id="UP001595957">
    <property type="component" value="Unassembled WGS sequence"/>
</dbReference>
<sequence length="165" mass="17386">MQGREALTRSEALAARIAALEDREAIRGLIANYGPLADAGNCAGAAALWVEDGIYEVGGFGVYRGRAAIQALLEGENHQALINGGAAHVLSPPVIDLNGDLATARTYSVVFRKSGDGWQAHRVSANMWHLVRIGAEWKVACRVNSLLDGSADARALIAGQPLPSD</sequence>
<evidence type="ECO:0000259" key="1">
    <source>
        <dbReference type="Pfam" id="PF13577"/>
    </source>
</evidence>
<reference evidence="3" key="1">
    <citation type="journal article" date="2019" name="Int. J. Syst. Evol. Microbiol.">
        <title>The Global Catalogue of Microorganisms (GCM) 10K type strain sequencing project: providing services to taxonomists for standard genome sequencing and annotation.</title>
        <authorList>
            <consortium name="The Broad Institute Genomics Platform"/>
            <consortium name="The Broad Institute Genome Sequencing Center for Infectious Disease"/>
            <person name="Wu L."/>
            <person name="Ma J."/>
        </authorList>
    </citation>
    <scope>NUCLEOTIDE SEQUENCE [LARGE SCALE GENOMIC DNA]</scope>
    <source>
        <strain evidence="3">NBRC 103632</strain>
    </source>
</reference>
<name>A0ABV9EXA1_9SPHN</name>
<comment type="caution">
    <text evidence="2">The sequence shown here is derived from an EMBL/GenBank/DDBJ whole genome shotgun (WGS) entry which is preliminary data.</text>
</comment>
<dbReference type="CDD" id="cd00531">
    <property type="entry name" value="NTF2_like"/>
    <property type="match status" value="1"/>
</dbReference>
<dbReference type="RefSeq" id="WP_380802300.1">
    <property type="nucleotide sequence ID" value="NZ_JBHSFZ010000004.1"/>
</dbReference>
<evidence type="ECO:0000313" key="3">
    <source>
        <dbReference type="Proteomes" id="UP001595957"/>
    </source>
</evidence>
<dbReference type="Gene3D" id="3.10.450.50">
    <property type="match status" value="1"/>
</dbReference>
<dbReference type="InterPro" id="IPR037401">
    <property type="entry name" value="SnoaL-like"/>
</dbReference>
<feature type="domain" description="SnoaL-like" evidence="1">
    <location>
        <begin position="19"/>
        <end position="141"/>
    </location>
</feature>
<accession>A0ABV9EXA1</accession>
<protein>
    <submittedName>
        <fullName evidence="2">Nuclear transport factor 2 family protein</fullName>
    </submittedName>
</protein>
<organism evidence="2 3">
    <name type="scientific">Sphingobium tyrosinilyticum</name>
    <dbReference type="NCBI Taxonomy" id="2715436"/>
    <lineage>
        <taxon>Bacteria</taxon>
        <taxon>Pseudomonadati</taxon>
        <taxon>Pseudomonadota</taxon>
        <taxon>Alphaproteobacteria</taxon>
        <taxon>Sphingomonadales</taxon>
        <taxon>Sphingomonadaceae</taxon>
        <taxon>Sphingobium</taxon>
    </lineage>
</organism>
<dbReference type="SUPFAM" id="SSF54427">
    <property type="entry name" value="NTF2-like"/>
    <property type="match status" value="1"/>
</dbReference>
<dbReference type="EMBL" id="JBHSFZ010000004">
    <property type="protein sequence ID" value="MFC4593086.1"/>
    <property type="molecule type" value="Genomic_DNA"/>
</dbReference>